<evidence type="ECO:0000256" key="13">
    <source>
        <dbReference type="ARBA" id="ARBA00023136"/>
    </source>
</evidence>
<dbReference type="EC" id="2.7.13.3" evidence="3"/>
<dbReference type="PANTHER" id="PTHR45528">
    <property type="entry name" value="SENSOR HISTIDINE KINASE CPXA"/>
    <property type="match status" value="1"/>
</dbReference>
<feature type="domain" description="HAMP" evidence="16">
    <location>
        <begin position="174"/>
        <end position="226"/>
    </location>
</feature>
<keyword evidence="8" id="KW-0547">Nucleotide-binding</keyword>
<dbReference type="InterPro" id="IPR050398">
    <property type="entry name" value="HssS/ArlS-like"/>
</dbReference>
<keyword evidence="5" id="KW-0597">Phosphoprotein</keyword>
<dbReference type="PROSITE" id="PS50109">
    <property type="entry name" value="HIS_KIN"/>
    <property type="match status" value="1"/>
</dbReference>
<evidence type="ECO:0000256" key="11">
    <source>
        <dbReference type="ARBA" id="ARBA00022989"/>
    </source>
</evidence>
<dbReference type="Pfam" id="PF02518">
    <property type="entry name" value="HATPase_c"/>
    <property type="match status" value="1"/>
</dbReference>
<keyword evidence="6" id="KW-0808">Transferase</keyword>
<evidence type="ECO:0000259" key="15">
    <source>
        <dbReference type="PROSITE" id="PS50109"/>
    </source>
</evidence>
<dbReference type="InterPro" id="IPR004358">
    <property type="entry name" value="Sig_transdc_His_kin-like_C"/>
</dbReference>
<dbReference type="EMBL" id="AVNC01000015">
    <property type="protein sequence ID" value="EQK43366.1"/>
    <property type="molecule type" value="Genomic_DNA"/>
</dbReference>
<keyword evidence="7 14" id="KW-0812">Transmembrane</keyword>
<dbReference type="PROSITE" id="PS50885">
    <property type="entry name" value="HAMP"/>
    <property type="match status" value="1"/>
</dbReference>
<dbReference type="GO" id="GO:0000155">
    <property type="term" value="F:phosphorelay sensor kinase activity"/>
    <property type="evidence" value="ECO:0007669"/>
    <property type="project" value="InterPro"/>
</dbReference>
<dbReference type="Proteomes" id="UP000015688">
    <property type="component" value="Unassembled WGS sequence"/>
</dbReference>
<keyword evidence="12" id="KW-0902">Two-component regulatory system</keyword>
<evidence type="ECO:0000256" key="2">
    <source>
        <dbReference type="ARBA" id="ARBA00004651"/>
    </source>
</evidence>
<evidence type="ECO:0000256" key="9">
    <source>
        <dbReference type="ARBA" id="ARBA00022777"/>
    </source>
</evidence>
<dbReference type="PANTHER" id="PTHR45528:SF1">
    <property type="entry name" value="SENSOR HISTIDINE KINASE CPXA"/>
    <property type="match status" value="1"/>
</dbReference>
<evidence type="ECO:0000259" key="16">
    <source>
        <dbReference type="PROSITE" id="PS50885"/>
    </source>
</evidence>
<proteinExistence type="predicted"/>
<dbReference type="InterPro" id="IPR003661">
    <property type="entry name" value="HisK_dim/P_dom"/>
</dbReference>
<keyword evidence="13 14" id="KW-0472">Membrane</keyword>
<dbReference type="GO" id="GO:0005524">
    <property type="term" value="F:ATP binding"/>
    <property type="evidence" value="ECO:0007669"/>
    <property type="project" value="UniProtKB-KW"/>
</dbReference>
<dbReference type="InterPro" id="IPR003594">
    <property type="entry name" value="HATPase_dom"/>
</dbReference>
<evidence type="ECO:0000256" key="4">
    <source>
        <dbReference type="ARBA" id="ARBA00022475"/>
    </source>
</evidence>
<sequence>MRKGKSLYSIFIINSILATLIFIVGIIIFLYLILFQISNVVNSKNLEVTKSGINYLFKENYKEIDIKKILSEDGWVEEVENGKIVNIIGVKKDKKEFYSIEDFINEKNTNYKYESRAYKQGDKLYIVKIPDYSYKIFHEMYGNKKSKIYMSLSLLLTIIIVFLMFIILSILSIRKISRPLKILENEIKKMSEGYSNVNVKFNSYREFNKIKESFNSTVDKLEKSEIERRIAEDSKKRIIRDISHDLKTPITSILGYSKAISEGVVTSEDEKKIYLDYIYNKTKRINYLVDELFVFSKLDSPGYKLNLEKQDISEFVRELVALYYIDIEENGFLLDVNIPEESIYSIIDTKALERALGNIIINAIKYNEIGTTITVDLIKNDKYVDIIIEDNGCGISHDVIENIFDEFVRADESRKTDGGSGLGLAITKKIINLHNGKLKLYSEKNIGTKFSIRLDRI</sequence>
<organism evidence="17 18">
    <name type="scientific">Paraclostridium bifermentans ATCC 638 = DSM 14991</name>
    <dbReference type="NCBI Taxonomy" id="1233171"/>
    <lineage>
        <taxon>Bacteria</taxon>
        <taxon>Bacillati</taxon>
        <taxon>Bacillota</taxon>
        <taxon>Clostridia</taxon>
        <taxon>Peptostreptococcales</taxon>
        <taxon>Peptostreptococcaceae</taxon>
        <taxon>Paraclostridium</taxon>
    </lineage>
</organism>
<dbReference type="Gene3D" id="1.10.287.130">
    <property type="match status" value="1"/>
</dbReference>
<evidence type="ECO:0000256" key="14">
    <source>
        <dbReference type="SAM" id="Phobius"/>
    </source>
</evidence>
<feature type="domain" description="Histidine kinase" evidence="15">
    <location>
        <begin position="241"/>
        <end position="457"/>
    </location>
</feature>
<evidence type="ECO:0000256" key="3">
    <source>
        <dbReference type="ARBA" id="ARBA00012438"/>
    </source>
</evidence>
<dbReference type="Pfam" id="PF00512">
    <property type="entry name" value="HisKA"/>
    <property type="match status" value="1"/>
</dbReference>
<dbReference type="Gene3D" id="3.30.565.10">
    <property type="entry name" value="Histidine kinase-like ATPase, C-terminal domain"/>
    <property type="match status" value="1"/>
</dbReference>
<dbReference type="PATRIC" id="fig|1233171.3.peg.2199"/>
<evidence type="ECO:0000256" key="6">
    <source>
        <dbReference type="ARBA" id="ARBA00022679"/>
    </source>
</evidence>
<dbReference type="GO" id="GO:0005886">
    <property type="term" value="C:plasma membrane"/>
    <property type="evidence" value="ECO:0007669"/>
    <property type="project" value="UniProtKB-SubCell"/>
</dbReference>
<dbReference type="FunFam" id="3.30.565.10:FF:000006">
    <property type="entry name" value="Sensor histidine kinase WalK"/>
    <property type="match status" value="1"/>
</dbReference>
<dbReference type="InterPro" id="IPR005467">
    <property type="entry name" value="His_kinase_dom"/>
</dbReference>
<evidence type="ECO:0000256" key="8">
    <source>
        <dbReference type="ARBA" id="ARBA00022741"/>
    </source>
</evidence>
<evidence type="ECO:0000313" key="18">
    <source>
        <dbReference type="Proteomes" id="UP000015688"/>
    </source>
</evidence>
<dbReference type="AlphaFoldDB" id="T4VRH5"/>
<evidence type="ECO:0000256" key="5">
    <source>
        <dbReference type="ARBA" id="ARBA00022553"/>
    </source>
</evidence>
<comment type="subcellular location">
    <subcellularLocation>
        <location evidence="2">Cell membrane</location>
        <topology evidence="2">Multi-pass membrane protein</topology>
    </subcellularLocation>
</comment>
<comment type="caution">
    <text evidence="17">The sequence shown here is derived from an EMBL/GenBank/DDBJ whole genome shotgun (WGS) entry which is preliminary data.</text>
</comment>
<feature type="transmembrane region" description="Helical" evidence="14">
    <location>
        <begin position="7"/>
        <end position="34"/>
    </location>
</feature>
<dbReference type="InterPro" id="IPR003660">
    <property type="entry name" value="HAMP_dom"/>
</dbReference>
<protein>
    <recommendedName>
        <fullName evidence="3">histidine kinase</fullName>
        <ecNumber evidence="3">2.7.13.3</ecNumber>
    </recommendedName>
</protein>
<dbReference type="GeneID" id="67473149"/>
<dbReference type="SUPFAM" id="SSF47384">
    <property type="entry name" value="Homodimeric domain of signal transducing histidine kinase"/>
    <property type="match status" value="1"/>
</dbReference>
<name>T4VRH5_PARBF</name>
<evidence type="ECO:0000256" key="10">
    <source>
        <dbReference type="ARBA" id="ARBA00022840"/>
    </source>
</evidence>
<dbReference type="InterPro" id="IPR036890">
    <property type="entry name" value="HATPase_C_sf"/>
</dbReference>
<dbReference type="SMART" id="SM00387">
    <property type="entry name" value="HATPase_c"/>
    <property type="match status" value="1"/>
</dbReference>
<keyword evidence="10" id="KW-0067">ATP-binding</keyword>
<comment type="catalytic activity">
    <reaction evidence="1">
        <text>ATP + protein L-histidine = ADP + protein N-phospho-L-histidine.</text>
        <dbReference type="EC" id="2.7.13.3"/>
    </reaction>
</comment>
<dbReference type="CDD" id="cd00075">
    <property type="entry name" value="HATPase"/>
    <property type="match status" value="1"/>
</dbReference>
<accession>T4VRH5</accession>
<keyword evidence="11 14" id="KW-1133">Transmembrane helix</keyword>
<gene>
    <name evidence="17" type="ORF">C672_2310</name>
</gene>
<dbReference type="CDD" id="cd00082">
    <property type="entry name" value="HisKA"/>
    <property type="match status" value="1"/>
</dbReference>
<feature type="transmembrane region" description="Helical" evidence="14">
    <location>
        <begin position="148"/>
        <end position="171"/>
    </location>
</feature>
<reference evidence="17 18" key="1">
    <citation type="submission" date="2013-06" db="EMBL/GenBank/DDBJ databases">
        <authorList>
            <person name="Walk S."/>
            <person name="Aronoff D."/>
            <person name="Young V.Y."/>
            <person name="Marsh J."/>
            <person name="Harrison L."/>
            <person name="Daugherty S.C."/>
            <person name="Shefchek K.A."/>
            <person name="Hine E.E."/>
            <person name="Tallon L.J."/>
            <person name="Sadzewicz L.K."/>
            <person name="Rasko D.A."/>
        </authorList>
    </citation>
    <scope>NUCLEOTIDE SEQUENCE [LARGE SCALE GENOMIC DNA]</scope>
    <source>
        <strain evidence="17 18">ATCC 638</strain>
    </source>
</reference>
<dbReference type="PRINTS" id="PR00344">
    <property type="entry name" value="BCTRLSENSOR"/>
</dbReference>
<dbReference type="RefSeq" id="WP_021433443.1">
    <property type="nucleotide sequence ID" value="NZ_AVNC01000015.1"/>
</dbReference>
<dbReference type="CDD" id="cd06225">
    <property type="entry name" value="HAMP"/>
    <property type="match status" value="1"/>
</dbReference>
<dbReference type="InterPro" id="IPR036097">
    <property type="entry name" value="HisK_dim/P_sf"/>
</dbReference>
<dbReference type="SUPFAM" id="SSF55874">
    <property type="entry name" value="ATPase domain of HSP90 chaperone/DNA topoisomerase II/histidine kinase"/>
    <property type="match status" value="1"/>
</dbReference>
<evidence type="ECO:0000313" key="17">
    <source>
        <dbReference type="EMBL" id="EQK43366.1"/>
    </source>
</evidence>
<evidence type="ECO:0000256" key="7">
    <source>
        <dbReference type="ARBA" id="ARBA00022692"/>
    </source>
</evidence>
<keyword evidence="4" id="KW-1003">Cell membrane</keyword>
<dbReference type="Gene3D" id="6.10.340.10">
    <property type="match status" value="1"/>
</dbReference>
<evidence type="ECO:0000256" key="12">
    <source>
        <dbReference type="ARBA" id="ARBA00023012"/>
    </source>
</evidence>
<dbReference type="SMART" id="SM00388">
    <property type="entry name" value="HisKA"/>
    <property type="match status" value="1"/>
</dbReference>
<evidence type="ECO:0000256" key="1">
    <source>
        <dbReference type="ARBA" id="ARBA00000085"/>
    </source>
</evidence>
<keyword evidence="9" id="KW-0418">Kinase</keyword>